<protein>
    <submittedName>
        <fullName evidence="17">Phosphatidyl serine synthase-domain-containing protein</fullName>
    </submittedName>
</protein>
<dbReference type="InterPro" id="IPR013083">
    <property type="entry name" value="Znf_RING/FYVE/PHD"/>
</dbReference>
<name>A0A8I2YR00_9AGAM</name>
<feature type="compositionally biased region" description="Gly residues" evidence="14">
    <location>
        <begin position="806"/>
        <end position="820"/>
    </location>
</feature>
<dbReference type="EMBL" id="JAGFBS010000010">
    <property type="protein sequence ID" value="KAG6376885.1"/>
    <property type="molecule type" value="Genomic_DNA"/>
</dbReference>
<keyword evidence="11" id="KW-1208">Phospholipid metabolism</keyword>
<feature type="compositionally biased region" description="Basic and acidic residues" evidence="14">
    <location>
        <begin position="559"/>
        <end position="570"/>
    </location>
</feature>
<dbReference type="GO" id="GO:0008270">
    <property type="term" value="F:zinc ion binding"/>
    <property type="evidence" value="ECO:0007669"/>
    <property type="project" value="UniProtKB-KW"/>
</dbReference>
<reference evidence="17" key="1">
    <citation type="submission" date="2021-03" db="EMBL/GenBank/DDBJ databases">
        <title>Evolutionary innovations through gain and loss of genes in the ectomycorrhizal Boletales.</title>
        <authorList>
            <person name="Wu G."/>
            <person name="Miyauchi S."/>
            <person name="Morin E."/>
            <person name="Yang Z.-L."/>
            <person name="Xu J."/>
            <person name="Martin F.M."/>
        </authorList>
    </citation>
    <scope>NUCLEOTIDE SEQUENCE</scope>
    <source>
        <strain evidence="17">BR01</strain>
    </source>
</reference>
<dbReference type="GO" id="GO:0106245">
    <property type="term" value="F:L-serine-phosphatidylethanolamine phosphatidyltransferase activity"/>
    <property type="evidence" value="ECO:0007669"/>
    <property type="project" value="InterPro"/>
</dbReference>
<evidence type="ECO:0000256" key="11">
    <source>
        <dbReference type="ARBA" id="ARBA00023264"/>
    </source>
</evidence>
<keyword evidence="6" id="KW-0256">Endoplasmic reticulum</keyword>
<feature type="compositionally biased region" description="Low complexity" evidence="14">
    <location>
        <begin position="1020"/>
        <end position="1041"/>
    </location>
</feature>
<keyword evidence="5 15" id="KW-0812">Transmembrane</keyword>
<evidence type="ECO:0000256" key="4">
    <source>
        <dbReference type="ARBA" id="ARBA00022679"/>
    </source>
</evidence>
<feature type="compositionally biased region" description="Basic and acidic residues" evidence="14">
    <location>
        <begin position="1322"/>
        <end position="1332"/>
    </location>
</feature>
<accession>A0A8I2YR00</accession>
<dbReference type="Pfam" id="PF03034">
    <property type="entry name" value="PSS"/>
    <property type="match status" value="1"/>
</dbReference>
<evidence type="ECO:0000256" key="15">
    <source>
        <dbReference type="SAM" id="Phobius"/>
    </source>
</evidence>
<keyword evidence="13" id="KW-0863">Zinc-finger</keyword>
<evidence type="ECO:0000256" key="14">
    <source>
        <dbReference type="SAM" id="MobiDB-lite"/>
    </source>
</evidence>
<evidence type="ECO:0000256" key="12">
    <source>
        <dbReference type="ARBA" id="ARBA00025707"/>
    </source>
</evidence>
<evidence type="ECO:0000256" key="7">
    <source>
        <dbReference type="ARBA" id="ARBA00022989"/>
    </source>
</evidence>
<dbReference type="PANTHER" id="PTHR15362:SF7">
    <property type="entry name" value="PHOSPHATIDYLSERINE SYNTHASE 2"/>
    <property type="match status" value="1"/>
</dbReference>
<evidence type="ECO:0000256" key="3">
    <source>
        <dbReference type="ARBA" id="ARBA00022516"/>
    </source>
</evidence>
<feature type="region of interest" description="Disordered" evidence="14">
    <location>
        <begin position="1008"/>
        <end position="1095"/>
    </location>
</feature>
<comment type="subcellular location">
    <subcellularLocation>
        <location evidence="1">Endoplasmic reticulum membrane</location>
        <topology evidence="1">Multi-pass membrane protein</topology>
    </subcellularLocation>
</comment>
<dbReference type="InterPro" id="IPR004277">
    <property type="entry name" value="PSS"/>
</dbReference>
<dbReference type="Pfam" id="PF13639">
    <property type="entry name" value="zf-RING_2"/>
    <property type="match status" value="1"/>
</dbReference>
<keyword evidence="13" id="KW-0862">Zinc</keyword>
<feature type="compositionally biased region" description="Low complexity" evidence="14">
    <location>
        <begin position="613"/>
        <end position="623"/>
    </location>
</feature>
<feature type="transmembrane region" description="Helical" evidence="15">
    <location>
        <begin position="127"/>
        <end position="147"/>
    </location>
</feature>
<dbReference type="SUPFAM" id="SSF57850">
    <property type="entry name" value="RING/U-box"/>
    <property type="match status" value="1"/>
</dbReference>
<feature type="transmembrane region" description="Helical" evidence="15">
    <location>
        <begin position="67"/>
        <end position="86"/>
    </location>
</feature>
<feature type="compositionally biased region" description="Pro residues" evidence="14">
    <location>
        <begin position="1076"/>
        <end position="1085"/>
    </location>
</feature>
<evidence type="ECO:0000256" key="13">
    <source>
        <dbReference type="PROSITE-ProRule" id="PRU00175"/>
    </source>
</evidence>
<feature type="transmembrane region" description="Helical" evidence="15">
    <location>
        <begin position="98"/>
        <end position="115"/>
    </location>
</feature>
<feature type="domain" description="RING-type" evidence="16">
    <location>
        <begin position="897"/>
        <end position="999"/>
    </location>
</feature>
<evidence type="ECO:0000313" key="17">
    <source>
        <dbReference type="EMBL" id="KAG6376885.1"/>
    </source>
</evidence>
<feature type="transmembrane region" description="Helical" evidence="15">
    <location>
        <begin position="341"/>
        <end position="357"/>
    </location>
</feature>
<feature type="compositionally biased region" description="Gly residues" evidence="14">
    <location>
        <begin position="1165"/>
        <end position="1184"/>
    </location>
</feature>
<feature type="compositionally biased region" description="Low complexity" evidence="14">
    <location>
        <begin position="1048"/>
        <end position="1075"/>
    </location>
</feature>
<feature type="compositionally biased region" description="Polar residues" evidence="14">
    <location>
        <begin position="1"/>
        <end position="17"/>
    </location>
</feature>
<feature type="compositionally biased region" description="Basic and acidic residues" evidence="14">
    <location>
        <begin position="692"/>
        <end position="709"/>
    </location>
</feature>
<feature type="compositionally biased region" description="Basic and acidic residues" evidence="14">
    <location>
        <begin position="666"/>
        <end position="675"/>
    </location>
</feature>
<feature type="region of interest" description="Disordered" evidence="14">
    <location>
        <begin position="800"/>
        <end position="822"/>
    </location>
</feature>
<evidence type="ECO:0000256" key="10">
    <source>
        <dbReference type="ARBA" id="ARBA00023209"/>
    </source>
</evidence>
<keyword evidence="10" id="KW-0594">Phospholipid biosynthesis</keyword>
<gene>
    <name evidence="17" type="ORF">JVT61DRAFT_913</name>
</gene>
<feature type="region of interest" description="Disordered" evidence="14">
    <location>
        <begin position="1218"/>
        <end position="1339"/>
    </location>
</feature>
<feature type="compositionally biased region" description="Polar residues" evidence="14">
    <location>
        <begin position="925"/>
        <end position="937"/>
    </location>
</feature>
<evidence type="ECO:0000256" key="1">
    <source>
        <dbReference type="ARBA" id="ARBA00004477"/>
    </source>
</evidence>
<evidence type="ECO:0000256" key="9">
    <source>
        <dbReference type="ARBA" id="ARBA00023136"/>
    </source>
</evidence>
<feature type="region of interest" description="Disordered" evidence="14">
    <location>
        <begin position="549"/>
        <end position="784"/>
    </location>
</feature>
<dbReference type="GO" id="GO:0005789">
    <property type="term" value="C:endoplasmic reticulum membrane"/>
    <property type="evidence" value="ECO:0007669"/>
    <property type="project" value="UniProtKB-SubCell"/>
</dbReference>
<evidence type="ECO:0000256" key="2">
    <source>
        <dbReference type="ARBA" id="ARBA00005189"/>
    </source>
</evidence>
<comment type="pathway">
    <text evidence="2">Lipid metabolism.</text>
</comment>
<keyword evidence="18" id="KW-1185">Reference proteome</keyword>
<keyword evidence="8" id="KW-0443">Lipid metabolism</keyword>
<feature type="compositionally biased region" description="Low complexity" evidence="14">
    <location>
        <begin position="1223"/>
        <end position="1235"/>
    </location>
</feature>
<evidence type="ECO:0000259" key="16">
    <source>
        <dbReference type="PROSITE" id="PS50089"/>
    </source>
</evidence>
<dbReference type="SMART" id="SM00184">
    <property type="entry name" value="RING"/>
    <property type="match status" value="2"/>
</dbReference>
<evidence type="ECO:0000256" key="5">
    <source>
        <dbReference type="ARBA" id="ARBA00022692"/>
    </source>
</evidence>
<dbReference type="GO" id="GO:0006659">
    <property type="term" value="P:phosphatidylserine biosynthetic process"/>
    <property type="evidence" value="ECO:0007669"/>
    <property type="project" value="InterPro"/>
</dbReference>
<dbReference type="InterPro" id="IPR001841">
    <property type="entry name" value="Znf_RING"/>
</dbReference>
<keyword evidence="13" id="KW-0479">Metal-binding</keyword>
<organism evidence="17 18">
    <name type="scientific">Boletus reticuloceps</name>
    <dbReference type="NCBI Taxonomy" id="495285"/>
    <lineage>
        <taxon>Eukaryota</taxon>
        <taxon>Fungi</taxon>
        <taxon>Dikarya</taxon>
        <taxon>Basidiomycota</taxon>
        <taxon>Agaricomycotina</taxon>
        <taxon>Agaricomycetes</taxon>
        <taxon>Agaricomycetidae</taxon>
        <taxon>Boletales</taxon>
        <taxon>Boletineae</taxon>
        <taxon>Boletaceae</taxon>
        <taxon>Boletoideae</taxon>
        <taxon>Boletus</taxon>
    </lineage>
</organism>
<feature type="compositionally biased region" description="Low complexity" evidence="14">
    <location>
        <begin position="1281"/>
        <end position="1298"/>
    </location>
</feature>
<feature type="compositionally biased region" description="Low complexity" evidence="14">
    <location>
        <begin position="1254"/>
        <end position="1272"/>
    </location>
</feature>
<feature type="transmembrane region" description="Helical" evidence="15">
    <location>
        <begin position="309"/>
        <end position="329"/>
    </location>
</feature>
<keyword evidence="7 15" id="KW-1133">Transmembrane helix</keyword>
<keyword evidence="4" id="KW-0808">Transferase</keyword>
<feature type="region of interest" description="Disordered" evidence="14">
    <location>
        <begin position="911"/>
        <end position="940"/>
    </location>
</feature>
<evidence type="ECO:0000313" key="18">
    <source>
        <dbReference type="Proteomes" id="UP000683000"/>
    </source>
</evidence>
<comment type="pathway">
    <text evidence="12">Phospholipid metabolism.</text>
</comment>
<feature type="compositionally biased region" description="Low complexity" evidence="14">
    <location>
        <begin position="737"/>
        <end position="754"/>
    </location>
</feature>
<keyword evidence="3" id="KW-0444">Lipid biosynthesis</keyword>
<comment type="caution">
    <text evidence="17">The sequence shown here is derived from an EMBL/GenBank/DDBJ whole genome shotgun (WGS) entry which is preliminary data.</text>
</comment>
<dbReference type="OrthoDB" id="10265393at2759"/>
<feature type="region of interest" description="Disordered" evidence="14">
    <location>
        <begin position="1146"/>
        <end position="1186"/>
    </location>
</feature>
<dbReference type="PROSITE" id="PS50089">
    <property type="entry name" value="ZF_RING_2"/>
    <property type="match status" value="1"/>
</dbReference>
<dbReference type="Proteomes" id="UP000683000">
    <property type="component" value="Unassembled WGS sequence"/>
</dbReference>
<dbReference type="PANTHER" id="PTHR15362">
    <property type="entry name" value="PHOSPHATIDYLINOSITOL SYNTHASE"/>
    <property type="match status" value="1"/>
</dbReference>
<keyword evidence="9 15" id="KW-0472">Membrane</keyword>
<feature type="compositionally biased region" description="Polar residues" evidence="14">
    <location>
        <begin position="592"/>
        <end position="612"/>
    </location>
</feature>
<feature type="transmembrane region" description="Helical" evidence="15">
    <location>
        <begin position="406"/>
        <end position="428"/>
    </location>
</feature>
<dbReference type="Gene3D" id="3.30.40.10">
    <property type="entry name" value="Zinc/RING finger domain, C3HC4 (zinc finger)"/>
    <property type="match status" value="1"/>
</dbReference>
<evidence type="ECO:0000256" key="6">
    <source>
        <dbReference type="ARBA" id="ARBA00022824"/>
    </source>
</evidence>
<sequence>MTSEPESPTSPNETSDVLLSPSEAEPKPGLNGAPVRWFDADRTEPYTRIAPFQERNDTSVEFFYKPITLTALSIGLAALAYVAMSSDLLAEGRDKRRVGVYAAIASFLMFSMIQFRDGPFVRPHPAFWRIVLGINLLYELALVFLLFQDLHSARKMMTFLDPALNVPLPEKNYAENCALTAQSIWDAIDIFCLAHALGWFGKAMILRDYWFCWILSIAFEFAEYSLQHQLPNFAECWWDHWILDVLLCNWLGTYLGMKICQYLEVKPYEWRGLRQTRGLRSKAKRVLSQFSPHDWTAFKWEGTTSFRHYVTVVLLLAVFLAAELNPFYLKSLLWMEPDHPIVIMRLAFVFLCALPAVRELYQYINDPKKARRMGQHCWLLLATVLTELLVITKWSRGMFQESLPVYVRWGWIIGGILLVLYPTVRFGVPAARRYLRRQTRKVEEKMPLLWFERATSGRRDGECSGVCASGTNKCHQRVVTVDNKHYKATPTITKIVLYSLFFNHHNISLVSMNNDNQSNNNSRGLHFSHSFNIGTTLQNVFRNINHAFASNHDSSSGQQRDEHSRDHADDMPPLELLNSVGGEHDTRPTDIAQPSPSSTLPNPSISSVSTPTDIDIPPQSQPDSQRDDDEDSMPELRSVGDSSESSDAGIATLSPVPSHQDSQPVETDHGNVRMGDEDEPPPLEPITGTRRARVDDDGDNARDRRHPSERVGAPPPLDDAAPQGANPQQPFRPPPGLLGALFGLGPLGANFPGGEAPPEHVQTGEDATDPSPTGNNATPGRAPRGVPILTAGFTLTIPLFGPPPGNGTGPPAGGQGGPQGLFGMDAAAREELFASFATFFQELQALDEAREDPERAKKLLAGLEVVPLGLVKRLERVGGAPGGHIGDANTEESSSGCAICWDTLLDGESDSFSNQQFSGGGEAPQPSSSGTPTAEGQNETHIESDAMDVDASSNSPSHSETNPPEAPKIITLPCAHVFHASCLLPWFTRAKQATCPTCRFNIDPENLTYTPPPRRTFNRAAPAQPDNAGPNPAPADAQGAPEVPPEAPATGNRAADAAAPPVDPAPAAAGDRPAAAPVPPGPIPFLPTGQAGGMPGGPGFNPFAAMPGIPMFSFPAFQIPLRPTGAQSPGGGNQGVDVMTIGLDMFVGGLPPEERDGNPSDNADGGDGAGNGGADTGAAGGNGGANPNLAQDLQSLIERIFQTTQNIIPQVINAQGPVPAPAPAADALPGDGAQQPQSGPWPEAAGPQPVPPSAEGAQPQPQARPAPEAAGPQPVPPPAGGPRAVPVFPFRPMMFRPTRPMPPRRERKTWTLPAAPGPSLRQHVEQREREQGLRCSDTSCGVGPCDDDPHPEPSASSTKQVFIHPLPDANHESDVHAAVCAHAFHPACLVSAERVAGWGGKDRAEPLVEVSCPVCRAVGCVTREEWETGVSAL</sequence>
<feature type="compositionally biased region" description="Polar residues" evidence="14">
    <location>
        <begin position="655"/>
        <end position="665"/>
    </location>
</feature>
<proteinExistence type="predicted"/>
<feature type="region of interest" description="Disordered" evidence="14">
    <location>
        <begin position="1"/>
        <end position="34"/>
    </location>
</feature>
<evidence type="ECO:0000256" key="8">
    <source>
        <dbReference type="ARBA" id="ARBA00023098"/>
    </source>
</evidence>